<reference evidence="2 3" key="1">
    <citation type="submission" date="2019-08" db="EMBL/GenBank/DDBJ databases">
        <authorList>
            <person name="Peeters C."/>
        </authorList>
    </citation>
    <scope>NUCLEOTIDE SEQUENCE [LARGE SCALE GENOMIC DNA]</scope>
    <source>
        <strain evidence="2 3">LMG 31010</strain>
    </source>
</reference>
<evidence type="ECO:0000313" key="3">
    <source>
        <dbReference type="Proteomes" id="UP000343335"/>
    </source>
</evidence>
<dbReference type="PANTHER" id="PTHR30093">
    <property type="entry name" value="GENERAL SECRETION PATHWAY PROTEIN G"/>
    <property type="match status" value="1"/>
</dbReference>
<dbReference type="SUPFAM" id="SSF54523">
    <property type="entry name" value="Pili subunits"/>
    <property type="match status" value="1"/>
</dbReference>
<dbReference type="PANTHER" id="PTHR30093:SF47">
    <property type="entry name" value="TYPE IV PILUS NON-CORE MINOR PILIN PILE"/>
    <property type="match status" value="1"/>
</dbReference>
<protein>
    <submittedName>
        <fullName evidence="2">Type II secretion system protein G</fullName>
    </submittedName>
</protein>
<evidence type="ECO:0000313" key="2">
    <source>
        <dbReference type="EMBL" id="VVE20659.1"/>
    </source>
</evidence>
<dbReference type="Gene3D" id="3.30.700.10">
    <property type="entry name" value="Glycoprotein, Type 4 Pilin"/>
    <property type="match status" value="1"/>
</dbReference>
<feature type="compositionally biased region" description="Basic and acidic residues" evidence="1">
    <location>
        <begin position="78"/>
        <end position="89"/>
    </location>
</feature>
<organism evidence="2 3">
    <name type="scientific">Pandoraea commovens</name>
    <dbReference type="NCBI Taxonomy" id="2508289"/>
    <lineage>
        <taxon>Bacteria</taxon>
        <taxon>Pseudomonadati</taxon>
        <taxon>Pseudomonadota</taxon>
        <taxon>Betaproteobacteria</taxon>
        <taxon>Burkholderiales</taxon>
        <taxon>Burkholderiaceae</taxon>
        <taxon>Pandoraea</taxon>
    </lineage>
</organism>
<dbReference type="EMBL" id="CABPSA010000005">
    <property type="protein sequence ID" value="VVE20659.1"/>
    <property type="molecule type" value="Genomic_DNA"/>
</dbReference>
<evidence type="ECO:0000256" key="1">
    <source>
        <dbReference type="SAM" id="MobiDB-lite"/>
    </source>
</evidence>
<name>A0A5E4W9W1_9BURK</name>
<dbReference type="InterPro" id="IPR045584">
    <property type="entry name" value="Pilin-like"/>
</dbReference>
<feature type="region of interest" description="Disordered" evidence="1">
    <location>
        <begin position="78"/>
        <end position="113"/>
    </location>
</feature>
<gene>
    <name evidence="2" type="ORF">PCO31010_03143</name>
</gene>
<sequence>MIELLVVMAIVGLLMSFVAPAYFKQTGRAQETVLRHNLRALRTAIDDYRADRGEAPASLDVLVQEKYLKEIPLDPVTGRRDTWKTERGDSAGVLDVHSGSPGKAADGTEYAKW</sequence>
<proteinExistence type="predicted"/>
<accession>A0A5E4W9W1</accession>
<dbReference type="Proteomes" id="UP000343335">
    <property type="component" value="Unassembled WGS sequence"/>
</dbReference>
<dbReference type="AlphaFoldDB" id="A0A5E4W9W1"/>